<dbReference type="EMBL" id="CAIIXF020000003">
    <property type="protein sequence ID" value="CAH1779761.1"/>
    <property type="molecule type" value="Genomic_DNA"/>
</dbReference>
<organism evidence="2 3">
    <name type="scientific">Owenia fusiformis</name>
    <name type="common">Polychaete worm</name>
    <dbReference type="NCBI Taxonomy" id="6347"/>
    <lineage>
        <taxon>Eukaryota</taxon>
        <taxon>Metazoa</taxon>
        <taxon>Spiralia</taxon>
        <taxon>Lophotrochozoa</taxon>
        <taxon>Annelida</taxon>
        <taxon>Polychaeta</taxon>
        <taxon>Sedentaria</taxon>
        <taxon>Canalipalpata</taxon>
        <taxon>Sabellida</taxon>
        <taxon>Oweniida</taxon>
        <taxon>Oweniidae</taxon>
        <taxon>Owenia</taxon>
    </lineage>
</organism>
<comment type="caution">
    <text evidence="2">The sequence shown here is derived from an EMBL/GenBank/DDBJ whole genome shotgun (WGS) entry which is preliminary data.</text>
</comment>
<feature type="region of interest" description="Disordered" evidence="1">
    <location>
        <begin position="1"/>
        <end position="45"/>
    </location>
</feature>
<protein>
    <submittedName>
        <fullName evidence="2">Uncharacterized protein</fullName>
    </submittedName>
</protein>
<feature type="region of interest" description="Disordered" evidence="1">
    <location>
        <begin position="289"/>
        <end position="324"/>
    </location>
</feature>
<feature type="compositionally biased region" description="Basic and acidic residues" evidence="1">
    <location>
        <begin position="1"/>
        <end position="30"/>
    </location>
</feature>
<gene>
    <name evidence="2" type="ORF">OFUS_LOCUS6536</name>
</gene>
<dbReference type="AlphaFoldDB" id="A0A8S4NEF6"/>
<sequence length="615" mass="71900">NKNKDLDYMTNEEQNRDIELENENKDLDFEKNEEENLDNNVELNNDPSAVDYTSLNVDDNIENLNNLDLINTVDIHDSSEVESQNKGESTDEFRNSFESEVNSLIEDEVNNPYEVDASNDFENETEIDQNNEKHTSSINQFHGNEYKNLEQEESAIVSKERLQRRVLPNRLTSMAYSAFEYYEQNIKYNCTKHVIYSCGKSHLCGGWSDRIDGILTGLTWSLLTDRCFHIEYKDPCNLYELMETPRTVQLIDDGKDNDNFRDKDEQYMLHPHNAENDHLRPDTVMEQDTIDNDQTEGRPTIKDSSNDTIKNDKDNDNVSGNISKDMPIKETYISESTKSQSNEDKIMNWNGIDWNSKIELENRSSLLLDYVLKEEDSMDEVKDQLANLEVSLDEKYPEDVIIFRNNAPLYRFMIQNPFNKEKLKQMKINPDEYDPKLFITDMCNGLFTLKQPIKTMLESFLKDLNQSQLICAQIRVPDMLMKFSYIFRDNLKGYLKNITNIWTFFENYPKQQDYRIFVTTNSEDVRNASKAQFSENIIDIGGKTMHIDQQGPFEKLACESHSKVILDFEILSYCDVLVITKDSGFGRMASFKRQNKDNLYIGYYEDGNYRIKKKV</sequence>
<evidence type="ECO:0000256" key="1">
    <source>
        <dbReference type="SAM" id="MobiDB-lite"/>
    </source>
</evidence>
<accession>A0A8S4NEF6</accession>
<dbReference type="Gene3D" id="3.40.50.11350">
    <property type="match status" value="1"/>
</dbReference>
<reference evidence="2" key="1">
    <citation type="submission" date="2022-03" db="EMBL/GenBank/DDBJ databases">
        <authorList>
            <person name="Martin C."/>
        </authorList>
    </citation>
    <scope>NUCLEOTIDE SEQUENCE</scope>
</reference>
<feature type="non-terminal residue" evidence="2">
    <location>
        <position position="1"/>
    </location>
</feature>
<evidence type="ECO:0000313" key="2">
    <source>
        <dbReference type="EMBL" id="CAH1779761.1"/>
    </source>
</evidence>
<feature type="compositionally biased region" description="Basic and acidic residues" evidence="1">
    <location>
        <begin position="295"/>
        <end position="316"/>
    </location>
</feature>
<dbReference type="Proteomes" id="UP000749559">
    <property type="component" value="Unassembled WGS sequence"/>
</dbReference>
<keyword evidence="3" id="KW-1185">Reference proteome</keyword>
<name>A0A8S4NEF6_OWEFU</name>
<dbReference type="OrthoDB" id="428346at2759"/>
<evidence type="ECO:0000313" key="3">
    <source>
        <dbReference type="Proteomes" id="UP000749559"/>
    </source>
</evidence>
<proteinExistence type="predicted"/>